<organism evidence="2 3">
    <name type="scientific">Panicum virgatum</name>
    <name type="common">Blackwell switchgrass</name>
    <dbReference type="NCBI Taxonomy" id="38727"/>
    <lineage>
        <taxon>Eukaryota</taxon>
        <taxon>Viridiplantae</taxon>
        <taxon>Streptophyta</taxon>
        <taxon>Embryophyta</taxon>
        <taxon>Tracheophyta</taxon>
        <taxon>Spermatophyta</taxon>
        <taxon>Magnoliopsida</taxon>
        <taxon>Liliopsida</taxon>
        <taxon>Poales</taxon>
        <taxon>Poaceae</taxon>
        <taxon>PACMAD clade</taxon>
        <taxon>Panicoideae</taxon>
        <taxon>Panicodae</taxon>
        <taxon>Paniceae</taxon>
        <taxon>Panicinae</taxon>
        <taxon>Panicum</taxon>
        <taxon>Panicum sect. Hiantes</taxon>
    </lineage>
</organism>
<feature type="transmembrane region" description="Helical" evidence="1">
    <location>
        <begin position="46"/>
        <end position="73"/>
    </location>
</feature>
<feature type="transmembrane region" description="Helical" evidence="1">
    <location>
        <begin position="302"/>
        <end position="326"/>
    </location>
</feature>
<accession>A0A8T0SS98</accession>
<comment type="caution">
    <text evidence="2">The sequence shown here is derived from an EMBL/GenBank/DDBJ whole genome shotgun (WGS) entry which is preliminary data.</text>
</comment>
<feature type="transmembrane region" description="Helical" evidence="1">
    <location>
        <begin position="361"/>
        <end position="390"/>
    </location>
</feature>
<dbReference type="PANTHER" id="PTHR33115">
    <property type="entry name" value="ARM REPEAT SUPERFAMILY PROTEIN"/>
    <property type="match status" value="1"/>
</dbReference>
<keyword evidence="1" id="KW-1133">Transmembrane helix</keyword>
<feature type="transmembrane region" description="Helical" evidence="1">
    <location>
        <begin position="269"/>
        <end position="296"/>
    </location>
</feature>
<evidence type="ECO:0000313" key="2">
    <source>
        <dbReference type="EMBL" id="KAG2599126.1"/>
    </source>
</evidence>
<evidence type="ECO:0000256" key="1">
    <source>
        <dbReference type="SAM" id="Phobius"/>
    </source>
</evidence>
<dbReference type="EMBL" id="CM029045">
    <property type="protein sequence ID" value="KAG2599126.1"/>
    <property type="molecule type" value="Genomic_DNA"/>
</dbReference>
<dbReference type="Proteomes" id="UP000823388">
    <property type="component" value="Chromosome 5K"/>
</dbReference>
<feature type="transmembrane region" description="Helical" evidence="1">
    <location>
        <begin position="411"/>
        <end position="436"/>
    </location>
</feature>
<feature type="transmembrane region" description="Helical" evidence="1">
    <location>
        <begin position="194"/>
        <end position="215"/>
    </location>
</feature>
<dbReference type="PANTHER" id="PTHR33115:SF43">
    <property type="entry name" value="BLE2 PROTEIN"/>
    <property type="match status" value="1"/>
</dbReference>
<proteinExistence type="predicted"/>
<reference evidence="2" key="1">
    <citation type="submission" date="2020-05" db="EMBL/GenBank/DDBJ databases">
        <title>WGS assembly of Panicum virgatum.</title>
        <authorList>
            <person name="Lovell J.T."/>
            <person name="Jenkins J."/>
            <person name="Shu S."/>
            <person name="Juenger T.E."/>
            <person name="Schmutz J."/>
        </authorList>
    </citation>
    <scope>NUCLEOTIDE SEQUENCE</scope>
    <source>
        <strain evidence="2">AP13</strain>
    </source>
</reference>
<gene>
    <name evidence="2" type="ORF">PVAP13_5KG458407</name>
</gene>
<keyword evidence="1" id="KW-0812">Transmembrane</keyword>
<protein>
    <submittedName>
        <fullName evidence="2">Uncharacterized protein</fullName>
    </submittedName>
</protein>
<name>A0A8T0SS98_PANVG</name>
<feature type="transmembrane region" description="Helical" evidence="1">
    <location>
        <begin position="227"/>
        <end position="249"/>
    </location>
</feature>
<evidence type="ECO:0000313" key="3">
    <source>
        <dbReference type="Proteomes" id="UP000823388"/>
    </source>
</evidence>
<dbReference type="AlphaFoldDB" id="A0A8T0SS98"/>
<sequence length="534" mass="58672">MASPSAAGGEVSIRMPSAAEDPVCGMLQQRRRRSAAAKQERMLNSFVLFVAFGEWTGNAFGALAFLWATVVLLGGYGKELNDKDFGIAAGIIFVEAFRMFSRNYRLDDQSMFRTTRAFRAISSPFARMLVRPQEWNELAAIMGSSICLVNFLPELPLGVVLANIIMAALLLLMSKLQFPGALQLMSRPRRYRRLLLWAVLSALLIKAAFLISEMVKQKIKLPQRALVPLYTFESAAILALVMAVLLLNFRPPSIARLIDSSCGRRLLSLAKVAIVIYLIGNLVLLASVKMASAYYYRLPMEYLQLLGLQGLLCLPLATMVLALVSLQTPANSPSSQTIDVTLHICFFVQLVSTLANIDSNMIGTAIMLGVLLIGNLQIPGAIIRIMLSSFGLANLHHNKYGEKKLLGSMDAFYVLTLCQGALYIVACISDLFSFFLRRSLARQSGLRGKRGARAVDLYYHCAYLKCMETGILAAGKEISLASFAIESLSSGSRKKQLARVLILDSLLQQREELISRITCSSKAVSSLSNMLQPS</sequence>
<keyword evidence="3" id="KW-1185">Reference proteome</keyword>
<feature type="transmembrane region" description="Helical" evidence="1">
    <location>
        <begin position="157"/>
        <end position="173"/>
    </location>
</feature>
<keyword evidence="1" id="KW-0472">Membrane</keyword>